<proteinExistence type="predicted"/>
<evidence type="ECO:0008006" key="3">
    <source>
        <dbReference type="Google" id="ProtNLM"/>
    </source>
</evidence>
<dbReference type="Gene3D" id="3.90.70.10">
    <property type="entry name" value="Cysteine proteinases"/>
    <property type="match status" value="1"/>
</dbReference>
<evidence type="ECO:0000313" key="1">
    <source>
        <dbReference type="EMBL" id="KAF2882812.1"/>
    </source>
</evidence>
<dbReference type="PANTHER" id="PTHR31400:SF1">
    <property type="entry name" value="PROTEIN GUCD1"/>
    <property type="match status" value="1"/>
</dbReference>
<comment type="caution">
    <text evidence="1">The sequence shown here is derived from an EMBL/GenBank/DDBJ whole genome shotgun (WGS) entry which is preliminary data.</text>
</comment>
<dbReference type="PANTHER" id="PTHR31400">
    <property type="entry name" value="GUANYLYL CYCLASE DOMAIN CONTAINING PROTEIN 1 GUCD1"/>
    <property type="match status" value="1"/>
</dbReference>
<dbReference type="OrthoDB" id="206796at2759"/>
<name>A0A8K0CCL7_IGNLU</name>
<gene>
    <name evidence="1" type="ORF">ILUMI_23324</name>
</gene>
<protein>
    <recommendedName>
        <fullName evidence="3">Protein GUCD1</fullName>
    </recommendedName>
</protein>
<keyword evidence="2" id="KW-1185">Reference proteome</keyword>
<dbReference type="AlphaFoldDB" id="A0A8K0CCL7"/>
<dbReference type="Pfam" id="PF09778">
    <property type="entry name" value="Guanylate_cyc_2"/>
    <property type="match status" value="1"/>
</dbReference>
<reference evidence="1" key="1">
    <citation type="submission" date="2019-08" db="EMBL/GenBank/DDBJ databases">
        <title>The genome of the North American firefly Photinus pyralis.</title>
        <authorList>
            <consortium name="Photinus pyralis genome working group"/>
            <person name="Fallon T.R."/>
            <person name="Sander Lower S.E."/>
            <person name="Weng J.-K."/>
        </authorList>
    </citation>
    <scope>NUCLEOTIDE SEQUENCE</scope>
    <source>
        <strain evidence="1">TRF0915ILg1</strain>
        <tissue evidence="1">Whole body</tissue>
    </source>
</reference>
<evidence type="ECO:0000313" key="2">
    <source>
        <dbReference type="Proteomes" id="UP000801492"/>
    </source>
</evidence>
<accession>A0A8K0CCL7</accession>
<organism evidence="1 2">
    <name type="scientific">Ignelater luminosus</name>
    <name type="common">Cucubano</name>
    <name type="synonym">Pyrophorus luminosus</name>
    <dbReference type="NCBI Taxonomy" id="2038154"/>
    <lineage>
        <taxon>Eukaryota</taxon>
        <taxon>Metazoa</taxon>
        <taxon>Ecdysozoa</taxon>
        <taxon>Arthropoda</taxon>
        <taxon>Hexapoda</taxon>
        <taxon>Insecta</taxon>
        <taxon>Pterygota</taxon>
        <taxon>Neoptera</taxon>
        <taxon>Endopterygota</taxon>
        <taxon>Coleoptera</taxon>
        <taxon>Polyphaga</taxon>
        <taxon>Elateriformia</taxon>
        <taxon>Elateroidea</taxon>
        <taxon>Elateridae</taxon>
        <taxon>Agrypninae</taxon>
        <taxon>Pyrophorini</taxon>
        <taxon>Ignelater</taxon>
    </lineage>
</organism>
<dbReference type="EMBL" id="VTPC01090587">
    <property type="protein sequence ID" value="KAF2882812.1"/>
    <property type="molecule type" value="Genomic_DNA"/>
</dbReference>
<sequence>MDNLEVKLKQGQPEKILIQLKHYKQKYNWDCGVSCVLMVLPNKSRQILLKNFFHICKEEGFNKSTWTIDLCYLLRRYNIEHEFYTVTLGVHPGYRGNSFYNNILDKDEERIRNKFNEAKANGVNVREASVSISFLIEHLTQGPAILLTNARLLTCDICKLNKLSVELRKCLPWPSTSYQGHYIVLCGYDINNRKVYYRNPSLQDRVCMMPVETLEEARKSFGTDQDLILIYS</sequence>
<dbReference type="Proteomes" id="UP000801492">
    <property type="component" value="Unassembled WGS sequence"/>
</dbReference>
<dbReference type="InterPro" id="IPR018616">
    <property type="entry name" value="GUCD1"/>
</dbReference>